<evidence type="ECO:0000256" key="1">
    <source>
        <dbReference type="SAM" id="MobiDB-lite"/>
    </source>
</evidence>
<accession>A0AAN9JTQ8</accession>
<feature type="compositionally biased region" description="Polar residues" evidence="1">
    <location>
        <begin position="101"/>
        <end position="134"/>
    </location>
</feature>
<reference evidence="2 3" key="1">
    <citation type="submission" date="2024-01" db="EMBL/GenBank/DDBJ databases">
        <title>The genomes of 5 underutilized Papilionoideae crops provide insights into root nodulation and disease resistance.</title>
        <authorList>
            <person name="Yuan L."/>
        </authorList>
    </citation>
    <scope>NUCLEOTIDE SEQUENCE [LARGE SCALE GENOMIC DNA]</scope>
    <source>
        <strain evidence="2">LY-2023</strain>
        <tissue evidence="2">Leaf</tissue>
    </source>
</reference>
<dbReference type="AlphaFoldDB" id="A0AAN9JTQ8"/>
<feature type="compositionally biased region" description="Basic and acidic residues" evidence="1">
    <location>
        <begin position="79"/>
        <end position="88"/>
    </location>
</feature>
<name>A0AAN9JTQ8_CLITE</name>
<feature type="region of interest" description="Disordered" evidence="1">
    <location>
        <begin position="78"/>
        <end position="187"/>
    </location>
</feature>
<keyword evidence="3" id="KW-1185">Reference proteome</keyword>
<proteinExistence type="predicted"/>
<dbReference type="Proteomes" id="UP001359559">
    <property type="component" value="Unassembled WGS sequence"/>
</dbReference>
<sequence>MSKSFNHWVANLREKPFLTLAESLLSKLISRLHKKYNESLGCRGGITPATMKRLNLPKRCTNRFGLIHADLGEYQISDNGKERPEVSRHLRASRIRRKTPDPSTIEPSATGSSTHLGATPRNSDSRQPPTATTTTRKRNMVKTEGPSSNQHQPPTASTEEALARINKKKLRIRTKMEEMGSGRSHQV</sequence>
<organism evidence="2 3">
    <name type="scientific">Clitoria ternatea</name>
    <name type="common">Butterfly pea</name>
    <dbReference type="NCBI Taxonomy" id="43366"/>
    <lineage>
        <taxon>Eukaryota</taxon>
        <taxon>Viridiplantae</taxon>
        <taxon>Streptophyta</taxon>
        <taxon>Embryophyta</taxon>
        <taxon>Tracheophyta</taxon>
        <taxon>Spermatophyta</taxon>
        <taxon>Magnoliopsida</taxon>
        <taxon>eudicotyledons</taxon>
        <taxon>Gunneridae</taxon>
        <taxon>Pentapetalae</taxon>
        <taxon>rosids</taxon>
        <taxon>fabids</taxon>
        <taxon>Fabales</taxon>
        <taxon>Fabaceae</taxon>
        <taxon>Papilionoideae</taxon>
        <taxon>50 kb inversion clade</taxon>
        <taxon>NPAAA clade</taxon>
        <taxon>indigoferoid/millettioid clade</taxon>
        <taxon>Phaseoleae</taxon>
        <taxon>Clitoria</taxon>
    </lineage>
</organism>
<feature type="compositionally biased region" description="Polar residues" evidence="1">
    <location>
        <begin position="145"/>
        <end position="158"/>
    </location>
</feature>
<evidence type="ECO:0000313" key="2">
    <source>
        <dbReference type="EMBL" id="KAK7304033.1"/>
    </source>
</evidence>
<comment type="caution">
    <text evidence="2">The sequence shown here is derived from an EMBL/GenBank/DDBJ whole genome shotgun (WGS) entry which is preliminary data.</text>
</comment>
<evidence type="ECO:0000313" key="3">
    <source>
        <dbReference type="Proteomes" id="UP001359559"/>
    </source>
</evidence>
<gene>
    <name evidence="2" type="ORF">RJT34_15032</name>
</gene>
<protein>
    <submittedName>
        <fullName evidence="2">Uncharacterized protein</fullName>
    </submittedName>
</protein>
<dbReference type="EMBL" id="JAYKXN010000003">
    <property type="protein sequence ID" value="KAK7304033.1"/>
    <property type="molecule type" value="Genomic_DNA"/>
</dbReference>